<name>A0A841C3R7_9ACTN</name>
<keyword evidence="3" id="KW-1185">Reference proteome</keyword>
<evidence type="ECO:0000313" key="2">
    <source>
        <dbReference type="EMBL" id="MBB5874535.1"/>
    </source>
</evidence>
<proteinExistence type="predicted"/>
<dbReference type="Proteomes" id="UP000587527">
    <property type="component" value="Unassembled WGS sequence"/>
</dbReference>
<dbReference type="Gene3D" id="1.10.238.10">
    <property type="entry name" value="EF-hand"/>
    <property type="match status" value="1"/>
</dbReference>
<dbReference type="PROSITE" id="PS00018">
    <property type="entry name" value="EF_HAND_1"/>
    <property type="match status" value="3"/>
</dbReference>
<dbReference type="InterPro" id="IPR002048">
    <property type="entry name" value="EF_hand_dom"/>
</dbReference>
<evidence type="ECO:0000259" key="1">
    <source>
        <dbReference type="PROSITE" id="PS50222"/>
    </source>
</evidence>
<dbReference type="InterPro" id="IPR018247">
    <property type="entry name" value="EF_Hand_1_Ca_BS"/>
</dbReference>
<protein>
    <submittedName>
        <fullName evidence="2">Ca2+-binding EF-hand superfamily protein</fullName>
    </submittedName>
</protein>
<reference evidence="2 3" key="1">
    <citation type="submission" date="2020-08" db="EMBL/GenBank/DDBJ databases">
        <title>Sequencing the genomes of 1000 actinobacteria strains.</title>
        <authorList>
            <person name="Klenk H.-P."/>
        </authorList>
    </citation>
    <scope>NUCLEOTIDE SEQUENCE [LARGE SCALE GENOMIC DNA]</scope>
    <source>
        <strain evidence="2 3">DSM 45362</strain>
    </source>
</reference>
<feature type="domain" description="EF-hand" evidence="1">
    <location>
        <begin position="5"/>
        <end position="40"/>
    </location>
</feature>
<feature type="domain" description="EF-hand" evidence="1">
    <location>
        <begin position="131"/>
        <end position="166"/>
    </location>
</feature>
<dbReference type="RefSeq" id="WP_184846735.1">
    <property type="nucleotide sequence ID" value="NZ_JACHMN010000003.1"/>
</dbReference>
<comment type="caution">
    <text evidence="2">The sequence shown here is derived from an EMBL/GenBank/DDBJ whole genome shotgun (WGS) entry which is preliminary data.</text>
</comment>
<dbReference type="InterPro" id="IPR011992">
    <property type="entry name" value="EF-hand-dom_pair"/>
</dbReference>
<dbReference type="SUPFAM" id="SSF47473">
    <property type="entry name" value="EF-hand"/>
    <property type="match status" value="1"/>
</dbReference>
<evidence type="ECO:0000313" key="3">
    <source>
        <dbReference type="Proteomes" id="UP000587527"/>
    </source>
</evidence>
<sequence>MLNHAQVVKIRRLFLLYDSDRDGRLTRGDYELAVARFQAHIGAADTSPRVLRMRELLVGRCWAANAVMDGDGDGMISVDEFVTAHERLLAAVDAEQQLRDRAAVLFEVIDEAGRGEMSLADYLAAFSAWGAPEESVRRSFRVIDSDGSGRVTRDEFEEHSIAYFRTDDLNGPGAAFFPHPSP</sequence>
<gene>
    <name evidence="2" type="ORF">F4553_007969</name>
</gene>
<dbReference type="GO" id="GO:0005509">
    <property type="term" value="F:calcium ion binding"/>
    <property type="evidence" value="ECO:0007669"/>
    <property type="project" value="InterPro"/>
</dbReference>
<accession>A0A841C3R7</accession>
<dbReference type="AlphaFoldDB" id="A0A841C3R7"/>
<feature type="domain" description="EF-hand" evidence="1">
    <location>
        <begin position="66"/>
        <end position="91"/>
    </location>
</feature>
<dbReference type="PROSITE" id="PS50222">
    <property type="entry name" value="EF_HAND_2"/>
    <property type="match status" value="3"/>
</dbReference>
<dbReference type="SMART" id="SM00054">
    <property type="entry name" value="EFh"/>
    <property type="match status" value="3"/>
</dbReference>
<organism evidence="2 3">
    <name type="scientific">Allocatelliglobosispora scoriae</name>
    <dbReference type="NCBI Taxonomy" id="643052"/>
    <lineage>
        <taxon>Bacteria</taxon>
        <taxon>Bacillati</taxon>
        <taxon>Actinomycetota</taxon>
        <taxon>Actinomycetes</taxon>
        <taxon>Micromonosporales</taxon>
        <taxon>Micromonosporaceae</taxon>
        <taxon>Allocatelliglobosispora</taxon>
    </lineage>
</organism>
<dbReference type="Pfam" id="PF13202">
    <property type="entry name" value="EF-hand_5"/>
    <property type="match status" value="2"/>
</dbReference>
<dbReference type="EMBL" id="JACHMN010000003">
    <property type="protein sequence ID" value="MBB5874535.1"/>
    <property type="molecule type" value="Genomic_DNA"/>
</dbReference>